<keyword evidence="3" id="KW-0963">Cytoplasm</keyword>
<dbReference type="Pfam" id="PF01895">
    <property type="entry name" value="PhoU"/>
    <property type="match status" value="2"/>
</dbReference>
<dbReference type="RefSeq" id="WP_119532070.1">
    <property type="nucleotide sequence ID" value="NZ_JBHSSP010000003.1"/>
</dbReference>
<comment type="subcellular location">
    <subcellularLocation>
        <location evidence="3">Cytoplasm</location>
    </subcellularLocation>
</comment>
<accession>A0A3A1YIF9</accession>
<reference evidence="5 6" key="1">
    <citation type="submission" date="2017-08" db="EMBL/GenBank/DDBJ databases">
        <title>Reclassification of Bisgaard taxon 37 and 44.</title>
        <authorList>
            <person name="Christensen H."/>
        </authorList>
    </citation>
    <scope>NUCLEOTIDE SEQUENCE [LARGE SCALE GENOMIC DNA]</scope>
    <source>
        <strain evidence="5 6">111</strain>
    </source>
</reference>
<sequence length="243" mass="28365">MVLSTKQHTRVRFDEDLEKSLEMIKTMSGMVEQQLKDAIALFRVEDKSNITDRCEQVLANDVHVNKMEIQIHDYCLYIIAKHQPKAQDLRLVFTIVKAASEFERIGDTVTKICETARKSTHVIDGLIARIEQFAENSVSLIHKATEALINMDLNLATEAYMQDNYRLVYKDIFRNIIEEAKQNLEYLKEYFIVVIALRQIERIGDRCRNLNEYVYYYTKGITPTSQNFAQMYESLHPELKGDK</sequence>
<organism evidence="5 6">
    <name type="scientific">Psittacicella hinzii</name>
    <dbReference type="NCBI Taxonomy" id="2028575"/>
    <lineage>
        <taxon>Bacteria</taxon>
        <taxon>Pseudomonadati</taxon>
        <taxon>Pseudomonadota</taxon>
        <taxon>Gammaproteobacteria</taxon>
        <taxon>Pasteurellales</taxon>
        <taxon>Psittacicellaceae</taxon>
        <taxon>Psittacicella</taxon>
    </lineage>
</organism>
<name>A0A3A1YIF9_9GAMM</name>
<dbReference type="OrthoDB" id="9814256at2"/>
<feature type="domain" description="PhoU" evidence="4">
    <location>
        <begin position="130"/>
        <end position="214"/>
    </location>
</feature>
<gene>
    <name evidence="5" type="primary">phoU</name>
    <name evidence="5" type="ORF">CKF58_06270</name>
</gene>
<dbReference type="PANTHER" id="PTHR42930:SF3">
    <property type="entry name" value="PHOSPHATE-SPECIFIC TRANSPORT SYSTEM ACCESSORY PROTEIN PHOU"/>
    <property type="match status" value="1"/>
</dbReference>
<evidence type="ECO:0000313" key="6">
    <source>
        <dbReference type="Proteomes" id="UP000265916"/>
    </source>
</evidence>
<dbReference type="GO" id="GO:0006817">
    <property type="term" value="P:phosphate ion transport"/>
    <property type="evidence" value="ECO:0007669"/>
    <property type="project" value="UniProtKB-KW"/>
</dbReference>
<dbReference type="InterPro" id="IPR038078">
    <property type="entry name" value="PhoU-like_sf"/>
</dbReference>
<evidence type="ECO:0000256" key="3">
    <source>
        <dbReference type="PIRNR" id="PIRNR003107"/>
    </source>
</evidence>
<comment type="caution">
    <text evidence="5">The sequence shown here is derived from an EMBL/GenBank/DDBJ whole genome shotgun (WGS) entry which is preliminary data.</text>
</comment>
<feature type="domain" description="PhoU" evidence="4">
    <location>
        <begin position="24"/>
        <end position="115"/>
    </location>
</feature>
<evidence type="ECO:0000256" key="2">
    <source>
        <dbReference type="ARBA" id="ARBA00022592"/>
    </source>
</evidence>
<dbReference type="AlphaFoldDB" id="A0A3A1YIF9"/>
<dbReference type="GO" id="GO:0005737">
    <property type="term" value="C:cytoplasm"/>
    <property type="evidence" value="ECO:0007669"/>
    <property type="project" value="UniProtKB-SubCell"/>
</dbReference>
<protein>
    <recommendedName>
        <fullName evidence="3">Phosphate-specific transport system accessory protein PhoU</fullName>
    </recommendedName>
</protein>
<dbReference type="GO" id="GO:0045936">
    <property type="term" value="P:negative regulation of phosphate metabolic process"/>
    <property type="evidence" value="ECO:0007669"/>
    <property type="project" value="InterPro"/>
</dbReference>
<dbReference type="PIRSF" id="PIRSF003107">
    <property type="entry name" value="PhoU"/>
    <property type="match status" value="1"/>
</dbReference>
<keyword evidence="6" id="KW-1185">Reference proteome</keyword>
<comment type="function">
    <text evidence="3">Plays a role in the regulation of phosphate uptake.</text>
</comment>
<evidence type="ECO:0000259" key="4">
    <source>
        <dbReference type="Pfam" id="PF01895"/>
    </source>
</evidence>
<dbReference type="Proteomes" id="UP000265916">
    <property type="component" value="Unassembled WGS sequence"/>
</dbReference>
<evidence type="ECO:0000313" key="5">
    <source>
        <dbReference type="EMBL" id="RIY36024.1"/>
    </source>
</evidence>
<dbReference type="GO" id="GO:0030643">
    <property type="term" value="P:intracellular phosphate ion homeostasis"/>
    <property type="evidence" value="ECO:0007669"/>
    <property type="project" value="InterPro"/>
</dbReference>
<comment type="subunit">
    <text evidence="3">Homodimer.</text>
</comment>
<keyword evidence="3" id="KW-0813">Transport</keyword>
<keyword evidence="2 3" id="KW-0592">Phosphate transport</keyword>
<dbReference type="InterPro" id="IPR028366">
    <property type="entry name" value="PhoU"/>
</dbReference>
<comment type="similarity">
    <text evidence="1 3">Belongs to the PhoU family.</text>
</comment>
<dbReference type="NCBIfam" id="TIGR02135">
    <property type="entry name" value="phoU_full"/>
    <property type="match status" value="1"/>
</dbReference>
<dbReference type="EMBL" id="NRJG01000119">
    <property type="protein sequence ID" value="RIY36024.1"/>
    <property type="molecule type" value="Genomic_DNA"/>
</dbReference>
<dbReference type="SUPFAM" id="SSF109755">
    <property type="entry name" value="PhoU-like"/>
    <property type="match status" value="1"/>
</dbReference>
<evidence type="ECO:0000256" key="1">
    <source>
        <dbReference type="ARBA" id="ARBA00008107"/>
    </source>
</evidence>
<dbReference type="InterPro" id="IPR026022">
    <property type="entry name" value="PhoU_dom"/>
</dbReference>
<dbReference type="Gene3D" id="1.20.58.220">
    <property type="entry name" value="Phosphate transport system protein phou homolog 2, domain 2"/>
    <property type="match status" value="2"/>
</dbReference>
<dbReference type="PANTHER" id="PTHR42930">
    <property type="entry name" value="PHOSPHATE-SPECIFIC TRANSPORT SYSTEM ACCESSORY PROTEIN PHOU"/>
    <property type="match status" value="1"/>
</dbReference>
<proteinExistence type="inferred from homology"/>